<evidence type="ECO:0000313" key="5">
    <source>
        <dbReference type="EMBL" id="ODQ79642.1"/>
    </source>
</evidence>
<comment type="similarity">
    <text evidence="2 4">Belongs to the nucleoporin interacting component (NIC) family.</text>
</comment>
<keyword evidence="4" id="KW-0811">Translocation</keyword>
<dbReference type="GO" id="GO:0000055">
    <property type="term" value="P:ribosomal large subunit export from nucleus"/>
    <property type="evidence" value="ECO:0007669"/>
    <property type="project" value="EnsemblFungi"/>
</dbReference>
<gene>
    <name evidence="5" type="ORF">BABINDRAFT_162018</name>
</gene>
<comment type="subcellular location">
    <subcellularLocation>
        <location evidence="1">Nucleus envelope</location>
    </subcellularLocation>
    <subcellularLocation>
        <location evidence="4">Nucleus</location>
        <location evidence="4">Nuclear pore complex</location>
    </subcellularLocation>
</comment>
<keyword evidence="6" id="KW-1185">Reference proteome</keyword>
<dbReference type="RefSeq" id="XP_018984970.1">
    <property type="nucleotide sequence ID" value="XM_019129125.1"/>
</dbReference>
<keyword evidence="4" id="KW-0472">Membrane</keyword>
<dbReference type="GO" id="GO:0017056">
    <property type="term" value="F:structural constituent of nuclear pore"/>
    <property type="evidence" value="ECO:0007669"/>
    <property type="project" value="EnsemblFungi"/>
</dbReference>
<proteinExistence type="inferred from homology"/>
<organism evidence="5 6">
    <name type="scientific">Babjeviella inositovora NRRL Y-12698</name>
    <dbReference type="NCBI Taxonomy" id="984486"/>
    <lineage>
        <taxon>Eukaryota</taxon>
        <taxon>Fungi</taxon>
        <taxon>Dikarya</taxon>
        <taxon>Ascomycota</taxon>
        <taxon>Saccharomycotina</taxon>
        <taxon>Pichiomycetes</taxon>
        <taxon>Serinales incertae sedis</taxon>
        <taxon>Babjeviella</taxon>
    </lineage>
</organism>
<dbReference type="GeneID" id="30146978"/>
<sequence>MTSGRPVTTSASGPRLLKELLEAGRNLPSASADHGTLQLSLNDIRKKAHDLRKAENASFTKAHYLLAGSGITAEEIETELKSIEVTAPQVDARAVPRAASHDIDSYLRAKKEENILSAIEQSLLSAAKDFDAFVNQNVTIDWKRKRDEIRESFGIGSAKKPKTHVTWGKANPGRNVLGPMDGYDACNNKQLGREKFEVYAQVVYQLNDARQNKQYFPLASTLGEVFRASTDVKSRQLHDTWKIVAYLTEERSSQVYQEKKFFKAYASTAACADLNQFDAVALRKKLVGKSKTYLERQFLDLVNSVHKKHLGSELATTEANNKVEPASNTTKVAAFISKMGLAKQEKTLAVNGVPIWPLVFYLLRAGLLEEALELTAANHQAFQKYEKAFPVYLKAYVDSPSRRLPQELHERLHTEFNQHIAQVSKTADPYRYAVYKLIGRCDLARKTFPVDLSIEDWLWCHLSLTREDNVEEDPSHERYTLLDLQRTVAQYGAGRFNGSNQNPFYLKALVLTGCFETAVEYLYTLNEADAVHLAIGLAYYGWLRVSKSHNAGNELMVINPRLNDQREINFARLMGSYTRFFRASDPKIAAQYVILICMSEEITSPQGKDQLDICLEALRELVLETREFSLLLGDINADGMRVPGVIEQRKSLLGLRNEEEYLHKVTEQVAVRADEEGRQFDAILLYQLAEEYDTVISTINKLLGELLSTTELDQPLFSASETQQTNIVLLATHLIKTFQNNAEIWKKIGSKNRETCETLLKLIDIRQRFVHQDWDVCLHKIGQLSIVPINEDDDLISSRRLAQDFTTYDENVARSVPALLIMTMTCVAQSTHQLKQSEFNVSSKSHRMNQLREVGKNCMIYAGMVQYRMPRETYSMLIGLEAML</sequence>
<reference evidence="6" key="1">
    <citation type="submission" date="2016-05" db="EMBL/GenBank/DDBJ databases">
        <title>Comparative genomics of biotechnologically important yeasts.</title>
        <authorList>
            <consortium name="DOE Joint Genome Institute"/>
            <person name="Riley R."/>
            <person name="Haridas S."/>
            <person name="Wolfe K.H."/>
            <person name="Lopes M.R."/>
            <person name="Hittinger C.T."/>
            <person name="Goker M."/>
            <person name="Salamov A."/>
            <person name="Wisecaver J."/>
            <person name="Long T.M."/>
            <person name="Aerts A.L."/>
            <person name="Barry K."/>
            <person name="Choi C."/>
            <person name="Clum A."/>
            <person name="Coughlan A.Y."/>
            <person name="Deshpande S."/>
            <person name="Douglass A.P."/>
            <person name="Hanson S.J."/>
            <person name="Klenk H.-P."/>
            <person name="Labutti K."/>
            <person name="Lapidus A."/>
            <person name="Lindquist E."/>
            <person name="Lipzen A."/>
            <person name="Meier-Kolthoff J.P."/>
            <person name="Ohm R.A."/>
            <person name="Otillar R.P."/>
            <person name="Pangilinan J."/>
            <person name="Peng Y."/>
            <person name="Rokas A."/>
            <person name="Rosa C.A."/>
            <person name="Scheuner C."/>
            <person name="Sibirny A.A."/>
            <person name="Slot J.C."/>
            <person name="Stielow J.B."/>
            <person name="Sun H."/>
            <person name="Kurtzman C.P."/>
            <person name="Blackwell M."/>
            <person name="Grigoriev I.V."/>
            <person name="Jeffries T.W."/>
        </authorList>
    </citation>
    <scope>NUCLEOTIDE SEQUENCE [LARGE SCALE GENOMIC DNA]</scope>
    <source>
        <strain evidence="6">NRRL Y-12698</strain>
    </source>
</reference>
<evidence type="ECO:0000256" key="3">
    <source>
        <dbReference type="ARBA" id="ARBA00023242"/>
    </source>
</evidence>
<evidence type="ECO:0000256" key="1">
    <source>
        <dbReference type="ARBA" id="ARBA00004259"/>
    </source>
</evidence>
<dbReference type="AlphaFoldDB" id="A0A1E3QRG1"/>
<dbReference type="Pfam" id="PF04097">
    <property type="entry name" value="Nic96"/>
    <property type="match status" value="1"/>
</dbReference>
<dbReference type="GO" id="GO:0006606">
    <property type="term" value="P:protein import into nucleus"/>
    <property type="evidence" value="ECO:0007669"/>
    <property type="project" value="EnsemblFungi"/>
</dbReference>
<accession>A0A1E3QRG1</accession>
<keyword evidence="4" id="KW-0509">mRNA transport</keyword>
<name>A0A1E3QRG1_9ASCO</name>
<dbReference type="PANTHER" id="PTHR11225">
    <property type="entry name" value="NUCLEAR PORE COMPLEX PROTEIN NUP93 NUCLEOPORIN NUP93 DEAD EYE PROTEIN"/>
    <property type="match status" value="1"/>
</dbReference>
<dbReference type="GO" id="GO:0016973">
    <property type="term" value="P:poly(A)+ mRNA export from nucleus"/>
    <property type="evidence" value="ECO:0007669"/>
    <property type="project" value="TreeGrafter"/>
</dbReference>
<dbReference type="Proteomes" id="UP000094336">
    <property type="component" value="Unassembled WGS sequence"/>
</dbReference>
<keyword evidence="4" id="KW-0813">Transport</keyword>
<dbReference type="PANTHER" id="PTHR11225:SF4">
    <property type="entry name" value="NUCLEAR PORE COMPLEX PROTEIN NUP93"/>
    <property type="match status" value="1"/>
</dbReference>
<evidence type="ECO:0000313" key="6">
    <source>
        <dbReference type="Proteomes" id="UP000094336"/>
    </source>
</evidence>
<dbReference type="GO" id="GO:0006999">
    <property type="term" value="P:nuclear pore organization"/>
    <property type="evidence" value="ECO:0007669"/>
    <property type="project" value="EnsemblFungi"/>
</dbReference>
<keyword evidence="4" id="KW-0906">Nuclear pore complex</keyword>
<dbReference type="InterPro" id="IPR007231">
    <property type="entry name" value="Nucleoporin_int_Nup93/Nic96"/>
</dbReference>
<dbReference type="STRING" id="984486.A0A1E3QRG1"/>
<keyword evidence="4" id="KW-0653">Protein transport</keyword>
<dbReference type="GO" id="GO:0044615">
    <property type="term" value="C:nuclear pore nuclear basket"/>
    <property type="evidence" value="ECO:0007669"/>
    <property type="project" value="EnsemblFungi"/>
</dbReference>
<evidence type="ECO:0000256" key="2">
    <source>
        <dbReference type="ARBA" id="ARBA00010186"/>
    </source>
</evidence>
<protein>
    <recommendedName>
        <fullName evidence="4">Nuclear pore protein</fullName>
    </recommendedName>
</protein>
<dbReference type="GO" id="GO:0044612">
    <property type="term" value="C:nuclear pore linkers"/>
    <property type="evidence" value="ECO:0007669"/>
    <property type="project" value="EnsemblFungi"/>
</dbReference>
<evidence type="ECO:0000256" key="4">
    <source>
        <dbReference type="RuleBase" id="RU364035"/>
    </source>
</evidence>
<dbReference type="OrthoDB" id="1918363at2759"/>
<keyword evidence="3 4" id="KW-0539">Nucleus</keyword>
<dbReference type="EMBL" id="KV454432">
    <property type="protein sequence ID" value="ODQ79642.1"/>
    <property type="molecule type" value="Genomic_DNA"/>
</dbReference>